<dbReference type="Proteomes" id="UP000887560">
    <property type="component" value="Unplaced"/>
</dbReference>
<reference evidence="2" key="1">
    <citation type="submission" date="2022-11" db="UniProtKB">
        <authorList>
            <consortium name="WormBaseParasite"/>
        </authorList>
    </citation>
    <scope>IDENTIFICATION</scope>
</reference>
<dbReference type="WBParaSite" id="scf7180000416519.g459">
    <property type="protein sequence ID" value="scf7180000416519.g459"/>
    <property type="gene ID" value="scf7180000416519.g459"/>
</dbReference>
<name>A0A915NHF6_9BILA</name>
<proteinExistence type="predicted"/>
<keyword evidence="1" id="KW-1185">Reference proteome</keyword>
<dbReference type="AlphaFoldDB" id="A0A915NHF6"/>
<evidence type="ECO:0000313" key="2">
    <source>
        <dbReference type="WBParaSite" id="scf7180000416519.g459"/>
    </source>
</evidence>
<evidence type="ECO:0000313" key="1">
    <source>
        <dbReference type="Proteomes" id="UP000887560"/>
    </source>
</evidence>
<organism evidence="1 2">
    <name type="scientific">Meloidogyne floridensis</name>
    <dbReference type="NCBI Taxonomy" id="298350"/>
    <lineage>
        <taxon>Eukaryota</taxon>
        <taxon>Metazoa</taxon>
        <taxon>Ecdysozoa</taxon>
        <taxon>Nematoda</taxon>
        <taxon>Chromadorea</taxon>
        <taxon>Rhabditida</taxon>
        <taxon>Tylenchina</taxon>
        <taxon>Tylenchomorpha</taxon>
        <taxon>Tylenchoidea</taxon>
        <taxon>Meloidogynidae</taxon>
        <taxon>Meloidogyninae</taxon>
        <taxon>Meloidogyne</taxon>
    </lineage>
</organism>
<sequence length="142" mass="16529">MKLFTILLAIVIQWMFKIVVGFDFKVHVLPTEYSWKVSVTSEGFHVTNPEQVQSFIGQSSYIEFELEEIKQRKEKRNISTTIEVYIESVDEIEGKIRSQTWTLYPNPGSSGTDNFYDFSKVHLFNFGQYKPVGNSLYLDIQV</sequence>
<protein>
    <submittedName>
        <fullName evidence="2">Uncharacterized protein</fullName>
    </submittedName>
</protein>
<accession>A0A915NHF6</accession>